<proteinExistence type="predicted"/>
<comment type="caution">
    <text evidence="1">The sequence shown here is derived from an EMBL/GenBank/DDBJ whole genome shotgun (WGS) entry which is preliminary data.</text>
</comment>
<dbReference type="EMBL" id="LWDP01000213">
    <property type="protein sequence ID" value="ORD93104.1"/>
    <property type="molecule type" value="Genomic_DNA"/>
</dbReference>
<evidence type="ECO:0000313" key="2">
    <source>
        <dbReference type="Proteomes" id="UP000192639"/>
    </source>
</evidence>
<name>A0A1Y1S423_9MICR</name>
<gene>
    <name evidence="1" type="ORF">ECANGB1_1261</name>
</gene>
<sequence length="62" mass="7042">MLQCPRFHSHRIVLQSQLLALNINTFDLPTLLAAAGVHPSRQHTVIRLTCAFLRRTGQLPRL</sequence>
<dbReference type="Proteomes" id="UP000192639">
    <property type="component" value="Unassembled WGS sequence"/>
</dbReference>
<dbReference type="OrthoDB" id="10527796at2759"/>
<dbReference type="AlphaFoldDB" id="A0A1Y1S423"/>
<organism evidence="1 2">
    <name type="scientific">Enterospora canceri</name>
    <dbReference type="NCBI Taxonomy" id="1081671"/>
    <lineage>
        <taxon>Eukaryota</taxon>
        <taxon>Fungi</taxon>
        <taxon>Fungi incertae sedis</taxon>
        <taxon>Microsporidia</taxon>
        <taxon>Enterocytozoonidae</taxon>
        <taxon>Enterospora</taxon>
    </lineage>
</organism>
<dbReference type="VEuPathDB" id="MicrosporidiaDB:ECANGB1_1261"/>
<accession>A0A1Y1S423</accession>
<keyword evidence="2" id="KW-1185">Reference proteome</keyword>
<evidence type="ECO:0000313" key="1">
    <source>
        <dbReference type="EMBL" id="ORD93104.1"/>
    </source>
</evidence>
<protein>
    <submittedName>
        <fullName evidence="1">Uncharacterized protein</fullName>
    </submittedName>
</protein>
<reference evidence="1 2" key="1">
    <citation type="journal article" date="2017" name="Environ. Microbiol.">
        <title>Decay of the glycolytic pathway and adaptation to intranuclear parasitism within Enterocytozoonidae microsporidia.</title>
        <authorList>
            <person name="Wiredu Boakye D."/>
            <person name="Jaroenlak P."/>
            <person name="Prachumwat A."/>
            <person name="Williams T.A."/>
            <person name="Bateman K.S."/>
            <person name="Itsathitphaisarn O."/>
            <person name="Sritunyalucksana K."/>
            <person name="Paszkiewicz K.H."/>
            <person name="Moore K.A."/>
            <person name="Stentiford G.D."/>
            <person name="Williams B.A."/>
        </authorList>
    </citation>
    <scope>NUCLEOTIDE SEQUENCE [LARGE SCALE GENOMIC DNA]</scope>
    <source>
        <strain evidence="1 2">GB1</strain>
    </source>
</reference>